<dbReference type="InterPro" id="IPR036259">
    <property type="entry name" value="MFS_trans_sf"/>
</dbReference>
<organism evidence="7 8">
    <name type="scientific">Macleaya cordata</name>
    <name type="common">Five-seeded plume-poppy</name>
    <name type="synonym">Bocconia cordata</name>
    <dbReference type="NCBI Taxonomy" id="56857"/>
    <lineage>
        <taxon>Eukaryota</taxon>
        <taxon>Viridiplantae</taxon>
        <taxon>Streptophyta</taxon>
        <taxon>Embryophyta</taxon>
        <taxon>Tracheophyta</taxon>
        <taxon>Spermatophyta</taxon>
        <taxon>Magnoliopsida</taxon>
        <taxon>Ranunculales</taxon>
        <taxon>Papaveraceae</taxon>
        <taxon>Papaveroideae</taxon>
        <taxon>Macleaya</taxon>
    </lineage>
</organism>
<evidence type="ECO:0000256" key="2">
    <source>
        <dbReference type="ARBA" id="ARBA00005982"/>
    </source>
</evidence>
<dbReference type="EMBL" id="MVGT01000437">
    <property type="protein sequence ID" value="OVA18158.1"/>
    <property type="molecule type" value="Genomic_DNA"/>
</dbReference>
<keyword evidence="5 6" id="KW-0472">Membrane</keyword>
<dbReference type="InterPro" id="IPR000109">
    <property type="entry name" value="POT_fam"/>
</dbReference>
<name>A0A200R647_MACCD</name>
<dbReference type="Gene3D" id="1.20.1250.20">
    <property type="entry name" value="MFS general substrate transporter like domains"/>
    <property type="match status" value="1"/>
</dbReference>
<feature type="transmembrane region" description="Helical" evidence="6">
    <location>
        <begin position="110"/>
        <end position="131"/>
    </location>
</feature>
<comment type="subcellular location">
    <subcellularLocation>
        <location evidence="1">Membrane</location>
        <topology evidence="1">Multi-pass membrane protein</topology>
    </subcellularLocation>
</comment>
<dbReference type="GO" id="GO:0016020">
    <property type="term" value="C:membrane"/>
    <property type="evidence" value="ECO:0007669"/>
    <property type="project" value="UniProtKB-SubCell"/>
</dbReference>
<comment type="similarity">
    <text evidence="2">Belongs to the major facilitator superfamily. Proton-dependent oligopeptide transporter (POT/PTR) (TC 2.A.17) family.</text>
</comment>
<accession>A0A200R647</accession>
<gene>
    <name evidence="7" type="ORF">BVC80_1835g577</name>
</gene>
<proteinExistence type="inferred from homology"/>
<evidence type="ECO:0000256" key="3">
    <source>
        <dbReference type="ARBA" id="ARBA00022692"/>
    </source>
</evidence>
<dbReference type="SUPFAM" id="SSF103473">
    <property type="entry name" value="MFS general substrate transporter"/>
    <property type="match status" value="1"/>
</dbReference>
<dbReference type="InParanoid" id="A0A200R647"/>
<keyword evidence="4 6" id="KW-1133">Transmembrane helix</keyword>
<keyword evidence="8" id="KW-1185">Reference proteome</keyword>
<feature type="transmembrane region" description="Helical" evidence="6">
    <location>
        <begin position="41"/>
        <end position="61"/>
    </location>
</feature>
<evidence type="ECO:0000256" key="5">
    <source>
        <dbReference type="ARBA" id="ARBA00023136"/>
    </source>
</evidence>
<evidence type="ECO:0000256" key="1">
    <source>
        <dbReference type="ARBA" id="ARBA00004141"/>
    </source>
</evidence>
<feature type="transmembrane region" description="Helical" evidence="6">
    <location>
        <begin position="82"/>
        <end position="104"/>
    </location>
</feature>
<reference evidence="7 8" key="1">
    <citation type="journal article" date="2017" name="Mol. Plant">
        <title>The Genome of Medicinal Plant Macleaya cordata Provides New Insights into Benzylisoquinoline Alkaloids Metabolism.</title>
        <authorList>
            <person name="Liu X."/>
            <person name="Liu Y."/>
            <person name="Huang P."/>
            <person name="Ma Y."/>
            <person name="Qing Z."/>
            <person name="Tang Q."/>
            <person name="Cao H."/>
            <person name="Cheng P."/>
            <person name="Zheng Y."/>
            <person name="Yuan Z."/>
            <person name="Zhou Y."/>
            <person name="Liu J."/>
            <person name="Tang Z."/>
            <person name="Zhuo Y."/>
            <person name="Zhang Y."/>
            <person name="Yu L."/>
            <person name="Huang J."/>
            <person name="Yang P."/>
            <person name="Peng Q."/>
            <person name="Zhang J."/>
            <person name="Jiang W."/>
            <person name="Zhang Z."/>
            <person name="Lin K."/>
            <person name="Ro D.K."/>
            <person name="Chen X."/>
            <person name="Xiong X."/>
            <person name="Shang Y."/>
            <person name="Huang S."/>
            <person name="Zeng J."/>
        </authorList>
    </citation>
    <scope>NUCLEOTIDE SEQUENCE [LARGE SCALE GENOMIC DNA]</scope>
    <source>
        <strain evidence="8">cv. BLH2017</strain>
        <tissue evidence="7">Root</tissue>
    </source>
</reference>
<dbReference type="PANTHER" id="PTHR11654">
    <property type="entry name" value="OLIGOPEPTIDE TRANSPORTER-RELATED"/>
    <property type="match status" value="1"/>
</dbReference>
<protein>
    <submittedName>
        <fullName evidence="7">Proton-dependent oligopeptide transporter family</fullName>
    </submittedName>
</protein>
<dbReference type="Proteomes" id="UP000195402">
    <property type="component" value="Unassembled WGS sequence"/>
</dbReference>
<dbReference type="OrthoDB" id="8904098at2759"/>
<evidence type="ECO:0000313" key="7">
    <source>
        <dbReference type="EMBL" id="OVA18158.1"/>
    </source>
</evidence>
<evidence type="ECO:0000256" key="4">
    <source>
        <dbReference type="ARBA" id="ARBA00022989"/>
    </source>
</evidence>
<keyword evidence="3 6" id="KW-0812">Transmembrane</keyword>
<evidence type="ECO:0000313" key="8">
    <source>
        <dbReference type="Proteomes" id="UP000195402"/>
    </source>
</evidence>
<evidence type="ECO:0000256" key="6">
    <source>
        <dbReference type="SAM" id="Phobius"/>
    </source>
</evidence>
<dbReference type="OMA" id="WITLPFV"/>
<dbReference type="Pfam" id="PF00854">
    <property type="entry name" value="PTR2"/>
    <property type="match status" value="1"/>
</dbReference>
<sequence length="181" mass="19857">MAAAAATELQSKVPLNHTLSQDQLVVDEEASSKHAGPQRGGWITLPFVTAITLASLGLGGTRYTIASMGADQFDKPKDQASFFNWFFFSLYVASIIGAVGIVYIQDNVGWDWGFGVCLAANFVGLIVFLVGKRYYRHVKPQGGPFTSLARVVVATIRKRKVLVSGRVEQSQLEYFKKTINH</sequence>
<comment type="caution">
    <text evidence="7">The sequence shown here is derived from an EMBL/GenBank/DDBJ whole genome shotgun (WGS) entry which is preliminary data.</text>
</comment>
<dbReference type="GO" id="GO:0022857">
    <property type="term" value="F:transmembrane transporter activity"/>
    <property type="evidence" value="ECO:0007669"/>
    <property type="project" value="InterPro"/>
</dbReference>
<dbReference type="AlphaFoldDB" id="A0A200R647"/>